<dbReference type="RefSeq" id="WP_157390394.1">
    <property type="nucleotide sequence ID" value="NZ_WRPP01000005.1"/>
</dbReference>
<evidence type="ECO:0008006" key="3">
    <source>
        <dbReference type="Google" id="ProtNLM"/>
    </source>
</evidence>
<dbReference type="EMBL" id="WRPP01000005">
    <property type="protein sequence ID" value="MVU80833.1"/>
    <property type="molecule type" value="Genomic_DNA"/>
</dbReference>
<gene>
    <name evidence="1" type="ORF">GPX89_26715</name>
</gene>
<protein>
    <recommendedName>
        <fullName evidence="3">DUF4913 domain-containing protein</fullName>
    </recommendedName>
</protein>
<organism evidence="1 2">
    <name type="scientific">Nocardia terrae</name>
    <dbReference type="NCBI Taxonomy" id="2675851"/>
    <lineage>
        <taxon>Bacteria</taxon>
        <taxon>Bacillati</taxon>
        <taxon>Actinomycetota</taxon>
        <taxon>Actinomycetes</taxon>
        <taxon>Mycobacteriales</taxon>
        <taxon>Nocardiaceae</taxon>
        <taxon>Nocardia</taxon>
    </lineage>
</organism>
<reference evidence="1 2" key="1">
    <citation type="submission" date="2019-12" db="EMBL/GenBank/DDBJ databases">
        <title>Nocardia sp. nov. ET3-3 isolated from soil.</title>
        <authorList>
            <person name="Kanchanasin P."/>
            <person name="Tanasupawat S."/>
            <person name="Yuki M."/>
            <person name="Kudo T."/>
        </authorList>
    </citation>
    <scope>NUCLEOTIDE SEQUENCE [LARGE SCALE GENOMIC DNA]</scope>
    <source>
        <strain evidence="1 2">ET3-3</strain>
    </source>
</reference>
<sequence length="162" mass="18796">MNSPLAQPDREADGSSSRLWPCRYSWRDLDQQGAAQLWTELIDWVDWLRHRYQLGSRVPACWYRHDSVVEELTALMAAHSAAYRCDRDAIDLPREDLTAWHTQWLWPVMERLTRNSDFSACRPHHCRSQNHPQPVHADLEGFVAEDIATHVPRTAEPTIGGR</sequence>
<dbReference type="Proteomes" id="UP000466794">
    <property type="component" value="Unassembled WGS sequence"/>
</dbReference>
<evidence type="ECO:0000313" key="2">
    <source>
        <dbReference type="Proteomes" id="UP000466794"/>
    </source>
</evidence>
<evidence type="ECO:0000313" key="1">
    <source>
        <dbReference type="EMBL" id="MVU80833.1"/>
    </source>
</evidence>
<keyword evidence="2" id="KW-1185">Reference proteome</keyword>
<accession>A0A7K1V2G5</accession>
<proteinExistence type="predicted"/>
<comment type="caution">
    <text evidence="1">The sequence shown here is derived from an EMBL/GenBank/DDBJ whole genome shotgun (WGS) entry which is preliminary data.</text>
</comment>
<dbReference type="AlphaFoldDB" id="A0A7K1V2G5"/>
<name>A0A7K1V2G5_9NOCA</name>